<organism evidence="2 3">
    <name type="scientific">Amycolatopsis vancoresmycina DSM 44592</name>
    <dbReference type="NCBI Taxonomy" id="1292037"/>
    <lineage>
        <taxon>Bacteria</taxon>
        <taxon>Bacillati</taxon>
        <taxon>Actinomycetota</taxon>
        <taxon>Actinomycetes</taxon>
        <taxon>Pseudonocardiales</taxon>
        <taxon>Pseudonocardiaceae</taxon>
        <taxon>Amycolatopsis</taxon>
    </lineage>
</organism>
<dbReference type="Proteomes" id="UP000014139">
    <property type="component" value="Unassembled WGS sequence"/>
</dbReference>
<accession>R1HX47</accession>
<protein>
    <recommendedName>
        <fullName evidence="4">Integral membrane protein</fullName>
    </recommendedName>
</protein>
<keyword evidence="1" id="KW-0812">Transmembrane</keyword>
<feature type="transmembrane region" description="Helical" evidence="1">
    <location>
        <begin position="90"/>
        <end position="112"/>
    </location>
</feature>
<dbReference type="RefSeq" id="WP_003104730.1">
    <property type="nucleotide sequence ID" value="NZ_AOUO01000465.1"/>
</dbReference>
<feature type="transmembrane region" description="Helical" evidence="1">
    <location>
        <begin position="15"/>
        <end position="43"/>
    </location>
</feature>
<feature type="transmembrane region" description="Helical" evidence="1">
    <location>
        <begin position="63"/>
        <end position="83"/>
    </location>
</feature>
<reference evidence="2 3" key="1">
    <citation type="submission" date="2013-02" db="EMBL/GenBank/DDBJ databases">
        <title>Draft genome sequence of Amycolatopsis vancoresmycina strain DSM 44592T.</title>
        <authorList>
            <person name="Kumar S."/>
            <person name="Kaur N."/>
            <person name="Kaur C."/>
            <person name="Raghava G.P.S."/>
            <person name="Mayilraj S."/>
        </authorList>
    </citation>
    <scope>NUCLEOTIDE SEQUENCE [LARGE SCALE GENOMIC DNA]</scope>
    <source>
        <strain evidence="2 3">DSM 44592</strain>
    </source>
</reference>
<evidence type="ECO:0000313" key="3">
    <source>
        <dbReference type="Proteomes" id="UP000014139"/>
    </source>
</evidence>
<sequence>MVLRGWTAGKRLRQLLVFVHVAVSVGWLGAGAANVVLAMTAGYTDRPDVRIVCYLMIEKIDDFVVIPAAFASLAGGLVLCVVTKWGVARYWWVLVKLVLTVAVIGYSTFGLGVWVEENRAAGGLESPAAGPLAYGAALNLVAFLFMTWLSVAKPWGRTPWTGPARRVSVPVYRGLAS</sequence>
<dbReference type="eggNOG" id="COG1981">
    <property type="taxonomic scope" value="Bacteria"/>
</dbReference>
<dbReference type="PATRIC" id="fig|1292037.4.peg.5555"/>
<keyword evidence="3" id="KW-1185">Reference proteome</keyword>
<gene>
    <name evidence="2" type="ORF">H480_29501</name>
</gene>
<feature type="transmembrane region" description="Helical" evidence="1">
    <location>
        <begin position="132"/>
        <end position="151"/>
    </location>
</feature>
<evidence type="ECO:0000256" key="1">
    <source>
        <dbReference type="SAM" id="Phobius"/>
    </source>
</evidence>
<evidence type="ECO:0000313" key="2">
    <source>
        <dbReference type="EMBL" id="EOD64901.1"/>
    </source>
</evidence>
<dbReference type="AlphaFoldDB" id="R1HX47"/>
<name>R1HX47_9PSEU</name>
<proteinExistence type="predicted"/>
<evidence type="ECO:0008006" key="4">
    <source>
        <dbReference type="Google" id="ProtNLM"/>
    </source>
</evidence>
<dbReference type="OrthoDB" id="8082651at2"/>
<dbReference type="EMBL" id="AOUO01000465">
    <property type="protein sequence ID" value="EOD64901.1"/>
    <property type="molecule type" value="Genomic_DNA"/>
</dbReference>
<keyword evidence="1" id="KW-0472">Membrane</keyword>
<keyword evidence="1" id="KW-1133">Transmembrane helix</keyword>
<comment type="caution">
    <text evidence="2">The sequence shown here is derived from an EMBL/GenBank/DDBJ whole genome shotgun (WGS) entry which is preliminary data.</text>
</comment>